<organism evidence="1">
    <name type="scientific">Anguilla anguilla</name>
    <name type="common">European freshwater eel</name>
    <name type="synonym">Muraena anguilla</name>
    <dbReference type="NCBI Taxonomy" id="7936"/>
    <lineage>
        <taxon>Eukaryota</taxon>
        <taxon>Metazoa</taxon>
        <taxon>Chordata</taxon>
        <taxon>Craniata</taxon>
        <taxon>Vertebrata</taxon>
        <taxon>Euteleostomi</taxon>
        <taxon>Actinopterygii</taxon>
        <taxon>Neopterygii</taxon>
        <taxon>Teleostei</taxon>
        <taxon>Anguilliformes</taxon>
        <taxon>Anguillidae</taxon>
        <taxon>Anguilla</taxon>
    </lineage>
</organism>
<sequence length="34" mass="3716">MKPSTMSTEVPTKGTWFTDPTHSSIGGWFPSMVS</sequence>
<reference evidence="1" key="2">
    <citation type="journal article" date="2015" name="Fish Shellfish Immunol.">
        <title>Early steps in the European eel (Anguilla anguilla)-Vibrio vulnificus interaction in the gills: Role of the RtxA13 toxin.</title>
        <authorList>
            <person name="Callol A."/>
            <person name="Pajuelo D."/>
            <person name="Ebbesson L."/>
            <person name="Teles M."/>
            <person name="MacKenzie S."/>
            <person name="Amaro C."/>
        </authorList>
    </citation>
    <scope>NUCLEOTIDE SEQUENCE</scope>
</reference>
<dbReference type="EMBL" id="GBXM01097149">
    <property type="protein sequence ID" value="JAH11428.1"/>
    <property type="molecule type" value="Transcribed_RNA"/>
</dbReference>
<name>A0A0E9Q5Q5_ANGAN</name>
<proteinExistence type="predicted"/>
<dbReference type="AlphaFoldDB" id="A0A0E9Q5Q5"/>
<reference evidence="1" key="1">
    <citation type="submission" date="2014-11" db="EMBL/GenBank/DDBJ databases">
        <authorList>
            <person name="Amaro Gonzalez C."/>
        </authorList>
    </citation>
    <scope>NUCLEOTIDE SEQUENCE</scope>
</reference>
<protein>
    <submittedName>
        <fullName evidence="1">Uncharacterized protein</fullName>
    </submittedName>
</protein>
<accession>A0A0E9Q5Q5</accession>
<evidence type="ECO:0000313" key="1">
    <source>
        <dbReference type="EMBL" id="JAH11428.1"/>
    </source>
</evidence>